<sequence>MSIYNPITPVQFALKIRQFAEDSFWVYRYDMGHNGFLKPVPRIVFYANDLASAEQWIEKQHRSQEGCVMLAD</sequence>
<comment type="caution">
    <text evidence="1">The sequence shown here is derived from an EMBL/GenBank/DDBJ whole genome shotgun (WGS) entry which is preliminary data.</text>
</comment>
<gene>
    <name evidence="1" type="ORF">H4O21_14630</name>
</gene>
<dbReference type="AlphaFoldDB" id="A0A839ITM9"/>
<evidence type="ECO:0000313" key="1">
    <source>
        <dbReference type="EMBL" id="MBB1487839.1"/>
    </source>
</evidence>
<dbReference type="RefSeq" id="WP_182809614.1">
    <property type="nucleotide sequence ID" value="NZ_JACJFM010000019.1"/>
</dbReference>
<organism evidence="1 2">
    <name type="scientific">Oceanospirillum sediminis</name>
    <dbReference type="NCBI Taxonomy" id="2760088"/>
    <lineage>
        <taxon>Bacteria</taxon>
        <taxon>Pseudomonadati</taxon>
        <taxon>Pseudomonadota</taxon>
        <taxon>Gammaproteobacteria</taxon>
        <taxon>Oceanospirillales</taxon>
        <taxon>Oceanospirillaceae</taxon>
        <taxon>Oceanospirillum</taxon>
    </lineage>
</organism>
<name>A0A839ITM9_9GAMM</name>
<accession>A0A839ITM9</accession>
<protein>
    <submittedName>
        <fullName evidence="1">Uncharacterized protein</fullName>
    </submittedName>
</protein>
<proteinExistence type="predicted"/>
<dbReference type="Proteomes" id="UP000565262">
    <property type="component" value="Unassembled WGS sequence"/>
</dbReference>
<evidence type="ECO:0000313" key="2">
    <source>
        <dbReference type="Proteomes" id="UP000565262"/>
    </source>
</evidence>
<keyword evidence="2" id="KW-1185">Reference proteome</keyword>
<reference evidence="1 2" key="1">
    <citation type="submission" date="2020-08" db="EMBL/GenBank/DDBJ databases">
        <title>Oceanospirillum sp. nov. isolated from marine sediment.</title>
        <authorList>
            <person name="Ji X."/>
        </authorList>
    </citation>
    <scope>NUCLEOTIDE SEQUENCE [LARGE SCALE GENOMIC DNA]</scope>
    <source>
        <strain evidence="1 2">D5</strain>
    </source>
</reference>
<dbReference type="EMBL" id="JACJFM010000019">
    <property type="protein sequence ID" value="MBB1487839.1"/>
    <property type="molecule type" value="Genomic_DNA"/>
</dbReference>